<dbReference type="InterPro" id="IPR035965">
    <property type="entry name" value="PAS-like_dom_sf"/>
</dbReference>
<dbReference type="OrthoDB" id="9808408at2"/>
<dbReference type="EMBL" id="CP035807">
    <property type="protein sequence ID" value="QEN03664.1"/>
    <property type="molecule type" value="Genomic_DNA"/>
</dbReference>
<organism evidence="2 3">
    <name type="scientific">Thiospirochaeta perfilievii</name>
    <dbReference type="NCBI Taxonomy" id="252967"/>
    <lineage>
        <taxon>Bacteria</taxon>
        <taxon>Pseudomonadati</taxon>
        <taxon>Spirochaetota</taxon>
        <taxon>Spirochaetia</taxon>
        <taxon>Spirochaetales</taxon>
        <taxon>Spirochaetaceae</taxon>
        <taxon>Thiospirochaeta</taxon>
    </lineage>
</organism>
<evidence type="ECO:0000313" key="3">
    <source>
        <dbReference type="Proteomes" id="UP000323824"/>
    </source>
</evidence>
<sequence>MDFIKIDKLLNSGKDSIVYDSHSLNMNKETTWYHTSLQRIKSNSFGGAIILGTSIDISNIKNVELKLKRSEERFKSVINQAPIPMMISEDDGTIIYVNNSWIEVSGYTISSIPTIRDLLNIGLTNIRDNIGSTTNNASILTKGEYELICFDQEVKNWD</sequence>
<dbReference type="Pfam" id="PF13188">
    <property type="entry name" value="PAS_8"/>
    <property type="match status" value="1"/>
</dbReference>
<keyword evidence="3" id="KW-1185">Reference proteome</keyword>
<dbReference type="KEGG" id="sper:EW093_02755"/>
<protein>
    <submittedName>
        <fullName evidence="2">PAS domain S-box protein</fullName>
    </submittedName>
</protein>
<dbReference type="Proteomes" id="UP000323824">
    <property type="component" value="Chromosome"/>
</dbReference>
<reference evidence="2 3" key="1">
    <citation type="submission" date="2019-02" db="EMBL/GenBank/DDBJ databases">
        <authorList>
            <person name="Fomenkov A."/>
            <person name="Dubinina G."/>
            <person name="Grabovich M."/>
            <person name="Vincze T."/>
            <person name="Roberts R.J."/>
        </authorList>
    </citation>
    <scope>NUCLEOTIDE SEQUENCE [LARGE SCALE GENOMIC DNA]</scope>
    <source>
        <strain evidence="2 3">P</strain>
    </source>
</reference>
<reference evidence="2 3" key="2">
    <citation type="submission" date="2019-09" db="EMBL/GenBank/DDBJ databases">
        <title>Complete Genome Sequence and Methylome Analysis of free living Spirochaetas.</title>
        <authorList>
            <person name="Leshcheva N."/>
            <person name="Mikheeva N."/>
        </authorList>
    </citation>
    <scope>NUCLEOTIDE SEQUENCE [LARGE SCALE GENOMIC DNA]</scope>
    <source>
        <strain evidence="2 3">P</strain>
    </source>
</reference>
<dbReference type="AlphaFoldDB" id="A0A5C1QAH5"/>
<dbReference type="NCBIfam" id="TIGR00229">
    <property type="entry name" value="sensory_box"/>
    <property type="match status" value="1"/>
</dbReference>
<evidence type="ECO:0000313" key="2">
    <source>
        <dbReference type="EMBL" id="QEN03664.1"/>
    </source>
</evidence>
<accession>A0A5C1QAH5</accession>
<dbReference type="InterPro" id="IPR000014">
    <property type="entry name" value="PAS"/>
</dbReference>
<dbReference type="Gene3D" id="3.30.450.20">
    <property type="entry name" value="PAS domain"/>
    <property type="match status" value="1"/>
</dbReference>
<feature type="domain" description="PAS" evidence="1">
    <location>
        <begin position="70"/>
        <end position="112"/>
    </location>
</feature>
<dbReference type="PROSITE" id="PS50112">
    <property type="entry name" value="PAS"/>
    <property type="match status" value="1"/>
</dbReference>
<gene>
    <name evidence="2" type="ORF">EW093_02755</name>
</gene>
<dbReference type="SUPFAM" id="SSF55785">
    <property type="entry name" value="PYP-like sensor domain (PAS domain)"/>
    <property type="match status" value="1"/>
</dbReference>
<evidence type="ECO:0000259" key="1">
    <source>
        <dbReference type="PROSITE" id="PS50112"/>
    </source>
</evidence>
<proteinExistence type="predicted"/>
<name>A0A5C1QAH5_9SPIO</name>